<evidence type="ECO:0000313" key="3">
    <source>
        <dbReference type="Proteomes" id="UP000008022"/>
    </source>
</evidence>
<feature type="transmembrane region" description="Helical" evidence="1">
    <location>
        <begin position="50"/>
        <end position="70"/>
    </location>
</feature>
<name>A0A0E0NYU0_ORYRU</name>
<reference evidence="3" key="1">
    <citation type="submission" date="2013-06" db="EMBL/GenBank/DDBJ databases">
        <authorList>
            <person name="Zhao Q."/>
        </authorList>
    </citation>
    <scope>NUCLEOTIDE SEQUENCE</scope>
    <source>
        <strain evidence="3">cv. W1943</strain>
    </source>
</reference>
<reference evidence="2" key="2">
    <citation type="submission" date="2015-06" db="UniProtKB">
        <authorList>
            <consortium name="EnsemblPlants"/>
        </authorList>
    </citation>
    <scope>IDENTIFICATION</scope>
</reference>
<keyword evidence="1" id="KW-0472">Membrane</keyword>
<dbReference type="AlphaFoldDB" id="A0A0E0NYU0"/>
<keyword evidence="1" id="KW-0812">Transmembrane</keyword>
<keyword evidence="1" id="KW-1133">Transmembrane helix</keyword>
<proteinExistence type="predicted"/>
<evidence type="ECO:0000256" key="1">
    <source>
        <dbReference type="SAM" id="Phobius"/>
    </source>
</evidence>
<dbReference type="Gramene" id="ORUFI03G28520.1">
    <property type="protein sequence ID" value="ORUFI03G28520.1"/>
    <property type="gene ID" value="ORUFI03G28520"/>
</dbReference>
<dbReference type="Proteomes" id="UP000008022">
    <property type="component" value="Unassembled WGS sequence"/>
</dbReference>
<protein>
    <submittedName>
        <fullName evidence="2">Uncharacterized protein</fullName>
    </submittedName>
</protein>
<dbReference type="EnsemblPlants" id="ORUFI03G28520.1">
    <property type="protein sequence ID" value="ORUFI03G28520.1"/>
    <property type="gene ID" value="ORUFI03G28520"/>
</dbReference>
<keyword evidence="3" id="KW-1185">Reference proteome</keyword>
<dbReference type="HOGENOM" id="CLU_2516612_0_0_1"/>
<accession>A0A0E0NYU0</accession>
<evidence type="ECO:0000313" key="2">
    <source>
        <dbReference type="EnsemblPlants" id="ORUFI03G28520.1"/>
    </source>
</evidence>
<sequence length="85" mass="9337">MTSTVRVSFATRPRCSEKTRLPVRGRAAERRCGSQRHVCKPRVDHRPNPMAAWLASLTISFFLFFLHGAVAMSTAAQLAGEAPPA</sequence>
<organism evidence="2 3">
    <name type="scientific">Oryza rufipogon</name>
    <name type="common">Brownbeard rice</name>
    <name type="synonym">Asian wild rice</name>
    <dbReference type="NCBI Taxonomy" id="4529"/>
    <lineage>
        <taxon>Eukaryota</taxon>
        <taxon>Viridiplantae</taxon>
        <taxon>Streptophyta</taxon>
        <taxon>Embryophyta</taxon>
        <taxon>Tracheophyta</taxon>
        <taxon>Spermatophyta</taxon>
        <taxon>Magnoliopsida</taxon>
        <taxon>Liliopsida</taxon>
        <taxon>Poales</taxon>
        <taxon>Poaceae</taxon>
        <taxon>BOP clade</taxon>
        <taxon>Oryzoideae</taxon>
        <taxon>Oryzeae</taxon>
        <taxon>Oryzinae</taxon>
        <taxon>Oryza</taxon>
    </lineage>
</organism>